<comment type="subcellular location">
    <subcellularLocation>
        <location evidence="2">Membrane</location>
        <topology evidence="2">Multi-pass membrane protein</topology>
    </subcellularLocation>
</comment>
<evidence type="ECO:0000256" key="9">
    <source>
        <dbReference type="ARBA" id="ARBA00031027"/>
    </source>
</evidence>
<comment type="catalytic activity">
    <reaction evidence="10">
        <text>a ubiquinone + NADH + 5 H(+)(in) = a ubiquinol + NAD(+) + 4 H(+)(out)</text>
        <dbReference type="Rhea" id="RHEA:29091"/>
        <dbReference type="Rhea" id="RHEA-COMP:9565"/>
        <dbReference type="Rhea" id="RHEA-COMP:9566"/>
        <dbReference type="ChEBI" id="CHEBI:15378"/>
        <dbReference type="ChEBI" id="CHEBI:16389"/>
        <dbReference type="ChEBI" id="CHEBI:17976"/>
        <dbReference type="ChEBI" id="CHEBI:57540"/>
        <dbReference type="ChEBI" id="CHEBI:57945"/>
        <dbReference type="EC" id="7.1.1.2"/>
    </reaction>
</comment>
<reference evidence="14" key="2">
    <citation type="submission" date="2015-02" db="UniProtKB">
        <authorList>
            <consortium name="EnsemblMetazoa"/>
        </authorList>
    </citation>
    <scope>IDENTIFICATION</scope>
</reference>
<keyword evidence="7 11" id="KW-1133">Transmembrane helix</keyword>
<evidence type="ECO:0000313" key="15">
    <source>
        <dbReference type="Proteomes" id="UP000014500"/>
    </source>
</evidence>
<dbReference type="PANTHER" id="PTHR42829">
    <property type="entry name" value="NADH-UBIQUINONE OXIDOREDUCTASE CHAIN 5"/>
    <property type="match status" value="1"/>
</dbReference>
<reference evidence="15" key="1">
    <citation type="submission" date="2011-05" db="EMBL/GenBank/DDBJ databases">
        <authorList>
            <person name="Richards S.R."/>
            <person name="Qu J."/>
            <person name="Jiang H."/>
            <person name="Jhangiani S.N."/>
            <person name="Agravi P."/>
            <person name="Goodspeed R."/>
            <person name="Gross S."/>
            <person name="Mandapat C."/>
            <person name="Jackson L."/>
            <person name="Mathew T."/>
            <person name="Pu L."/>
            <person name="Thornton R."/>
            <person name="Saada N."/>
            <person name="Wilczek-Boney K.B."/>
            <person name="Lee S."/>
            <person name="Kovar C."/>
            <person name="Wu Y."/>
            <person name="Scherer S.E."/>
            <person name="Worley K.C."/>
            <person name="Muzny D.M."/>
            <person name="Gibbs R."/>
        </authorList>
    </citation>
    <scope>NUCLEOTIDE SEQUENCE</scope>
    <source>
        <strain evidence="15">Brora</strain>
    </source>
</reference>
<keyword evidence="6" id="KW-0249">Electron transport</keyword>
<keyword evidence="5 11" id="KW-0812">Transmembrane</keyword>
<feature type="transmembrane region" description="Helical" evidence="11">
    <location>
        <begin position="231"/>
        <end position="251"/>
    </location>
</feature>
<dbReference type="GO" id="GO:0008137">
    <property type="term" value="F:NADH dehydrogenase (ubiquinone) activity"/>
    <property type="evidence" value="ECO:0007669"/>
    <property type="project" value="UniProtKB-EC"/>
</dbReference>
<feature type="transmembrane region" description="Helical" evidence="11">
    <location>
        <begin position="300"/>
        <end position="319"/>
    </location>
</feature>
<keyword evidence="6" id="KW-0813">Transport</keyword>
<dbReference type="InterPro" id="IPR001516">
    <property type="entry name" value="Proton_antipo_N"/>
</dbReference>
<dbReference type="InterPro" id="IPR003945">
    <property type="entry name" value="NU5C-like"/>
</dbReference>
<feature type="domain" description="NADH:quinone oxidoreductase/Mrp antiporter transmembrane" evidence="12">
    <location>
        <begin position="202"/>
        <end position="336"/>
    </location>
</feature>
<evidence type="ECO:0000256" key="1">
    <source>
        <dbReference type="ARBA" id="ARBA00003257"/>
    </source>
</evidence>
<feature type="transmembrane region" description="Helical" evidence="11">
    <location>
        <begin position="114"/>
        <end position="140"/>
    </location>
</feature>
<evidence type="ECO:0000256" key="6">
    <source>
        <dbReference type="ARBA" id="ARBA00022982"/>
    </source>
</evidence>
<accession>T1JJE2</accession>
<dbReference type="GO" id="GO:0015990">
    <property type="term" value="P:electron transport coupled proton transport"/>
    <property type="evidence" value="ECO:0007669"/>
    <property type="project" value="TreeGrafter"/>
</dbReference>
<dbReference type="eggNOG" id="KOG4668">
    <property type="taxonomic scope" value="Eukaryota"/>
</dbReference>
<evidence type="ECO:0000256" key="10">
    <source>
        <dbReference type="ARBA" id="ARBA00049551"/>
    </source>
</evidence>
<dbReference type="EMBL" id="AFFK01019292">
    <property type="status" value="NOT_ANNOTATED_CDS"/>
    <property type="molecule type" value="Genomic_DNA"/>
</dbReference>
<dbReference type="STRING" id="126957.T1JJE2"/>
<dbReference type="Proteomes" id="UP000014500">
    <property type="component" value="Unassembled WGS sequence"/>
</dbReference>
<feature type="transmembrane region" description="Helical" evidence="11">
    <location>
        <begin position="69"/>
        <end position="94"/>
    </location>
</feature>
<dbReference type="GO" id="GO:0016020">
    <property type="term" value="C:membrane"/>
    <property type="evidence" value="ECO:0007669"/>
    <property type="project" value="UniProtKB-SubCell"/>
</dbReference>
<evidence type="ECO:0000256" key="11">
    <source>
        <dbReference type="SAM" id="Phobius"/>
    </source>
</evidence>
<proteinExistence type="predicted"/>
<feature type="transmembrane region" description="Helical" evidence="11">
    <location>
        <begin position="187"/>
        <end position="211"/>
    </location>
</feature>
<feature type="transmembrane region" description="Helical" evidence="11">
    <location>
        <begin position="263"/>
        <end position="280"/>
    </location>
</feature>
<dbReference type="eggNOG" id="KOG4845">
    <property type="taxonomic scope" value="Eukaryota"/>
</dbReference>
<keyword evidence="8 11" id="KW-0472">Membrane</keyword>
<evidence type="ECO:0000256" key="7">
    <source>
        <dbReference type="ARBA" id="ARBA00022989"/>
    </source>
</evidence>
<evidence type="ECO:0000256" key="5">
    <source>
        <dbReference type="ARBA" id="ARBA00022692"/>
    </source>
</evidence>
<evidence type="ECO:0000259" key="13">
    <source>
        <dbReference type="Pfam" id="PF00662"/>
    </source>
</evidence>
<evidence type="ECO:0000259" key="12">
    <source>
        <dbReference type="Pfam" id="PF00361"/>
    </source>
</evidence>
<dbReference type="EnsemblMetazoa" id="SMAR013972-RA">
    <property type="protein sequence ID" value="SMAR013972-PA"/>
    <property type="gene ID" value="SMAR013972"/>
</dbReference>
<dbReference type="HOGENOM" id="CLU_817156_0_0_1"/>
<dbReference type="InterPro" id="IPR001750">
    <property type="entry name" value="ND/Mrp_TM"/>
</dbReference>
<comment type="function">
    <text evidence="1">Core subunit of the mitochondrial membrane respiratory chain NADH dehydrogenase (Complex I) that is believed to belong to the minimal assembly required for catalysis. Complex I functions in the transfer of electrons from NADH to the respiratory chain. The immediate electron acceptor for the enzyme is believed to be ubiquinone.</text>
</comment>
<name>T1JJE2_STRMM</name>
<dbReference type="PANTHER" id="PTHR42829:SF2">
    <property type="entry name" value="NADH-UBIQUINONE OXIDOREDUCTASE CHAIN 5"/>
    <property type="match status" value="1"/>
</dbReference>
<dbReference type="PhylomeDB" id="T1JJE2"/>
<evidence type="ECO:0000256" key="8">
    <source>
        <dbReference type="ARBA" id="ARBA00023136"/>
    </source>
</evidence>
<dbReference type="Pfam" id="PF00662">
    <property type="entry name" value="Proton_antipo_N"/>
    <property type="match status" value="1"/>
</dbReference>
<organism evidence="14 15">
    <name type="scientific">Strigamia maritima</name>
    <name type="common">European centipede</name>
    <name type="synonym">Geophilus maritimus</name>
    <dbReference type="NCBI Taxonomy" id="126957"/>
    <lineage>
        <taxon>Eukaryota</taxon>
        <taxon>Metazoa</taxon>
        <taxon>Ecdysozoa</taxon>
        <taxon>Arthropoda</taxon>
        <taxon>Myriapoda</taxon>
        <taxon>Chilopoda</taxon>
        <taxon>Pleurostigmophora</taxon>
        <taxon>Geophilomorpha</taxon>
        <taxon>Linotaeniidae</taxon>
        <taxon>Strigamia</taxon>
    </lineage>
</organism>
<evidence type="ECO:0000256" key="2">
    <source>
        <dbReference type="ARBA" id="ARBA00004141"/>
    </source>
</evidence>
<dbReference type="GO" id="GO:0042773">
    <property type="term" value="P:ATP synthesis coupled electron transport"/>
    <property type="evidence" value="ECO:0007669"/>
    <property type="project" value="InterPro"/>
</dbReference>
<dbReference type="Pfam" id="PF00361">
    <property type="entry name" value="Proton_antipo_M"/>
    <property type="match status" value="1"/>
</dbReference>
<dbReference type="EC" id="7.1.1.2" evidence="3"/>
<protein>
    <recommendedName>
        <fullName evidence="4">NADH-ubiquinone oxidoreductase chain 5</fullName>
        <ecNumber evidence="3">7.1.1.2</ecNumber>
    </recommendedName>
    <alternativeName>
        <fullName evidence="9">NADH dehydrogenase subunit 5</fullName>
    </alternativeName>
</protein>
<dbReference type="GO" id="GO:0003954">
    <property type="term" value="F:NADH dehydrogenase activity"/>
    <property type="evidence" value="ECO:0007669"/>
    <property type="project" value="TreeGrafter"/>
</dbReference>
<feature type="transmembrane region" description="Helical" evidence="11">
    <location>
        <begin position="25"/>
        <end position="48"/>
    </location>
</feature>
<sequence>MAAPPTINLIGELILLVALYGWCSYVLFILVIVSFFGAAYTLYLYAIFQHGDFNYFFGSDRVREHASLFFHWAPSYFFFCGGFVWGGFFLFGPWGGGGYYVNWGLFNLGGCEVGITIVIDVISLIFLSFILFISSGVMLYSEGYMLGDWYKDHRLGLVSYWLVVYYQNYRSYVAGMLTVLSNRIGDVCLLVAICLILDWGYVFILCLLAAITKGAQIPFSAWLPAAIAAPTPVSSLVHSSTLVTAGVYLLVQFQDMRGGLGSFTLISLSCATMLIAGIGANFEYDLKRMVALSTLRQVEFILFTLSLGYPYLAFFHFLCHAVYKCLLFLCAGVIIHGSCG</sequence>
<evidence type="ECO:0000313" key="14">
    <source>
        <dbReference type="EnsemblMetazoa" id="SMAR013972-PA"/>
    </source>
</evidence>
<evidence type="ECO:0000256" key="3">
    <source>
        <dbReference type="ARBA" id="ARBA00012944"/>
    </source>
</evidence>
<feature type="domain" description="NADH-Ubiquinone oxidoreductase (complex I) chain 5 N-terminal" evidence="13">
    <location>
        <begin position="106"/>
        <end position="149"/>
    </location>
</feature>
<dbReference type="AlphaFoldDB" id="T1JJE2"/>
<evidence type="ECO:0000256" key="4">
    <source>
        <dbReference type="ARBA" id="ARBA00021096"/>
    </source>
</evidence>
<keyword evidence="15" id="KW-1185">Reference proteome</keyword>